<organism evidence="1 2">
    <name type="scientific">Panicum virgatum</name>
    <name type="common">Blackwell switchgrass</name>
    <dbReference type="NCBI Taxonomy" id="38727"/>
    <lineage>
        <taxon>Eukaryota</taxon>
        <taxon>Viridiplantae</taxon>
        <taxon>Streptophyta</taxon>
        <taxon>Embryophyta</taxon>
        <taxon>Tracheophyta</taxon>
        <taxon>Spermatophyta</taxon>
        <taxon>Magnoliopsida</taxon>
        <taxon>Liliopsida</taxon>
        <taxon>Poales</taxon>
        <taxon>Poaceae</taxon>
        <taxon>PACMAD clade</taxon>
        <taxon>Panicoideae</taxon>
        <taxon>Panicodae</taxon>
        <taxon>Paniceae</taxon>
        <taxon>Panicinae</taxon>
        <taxon>Panicum</taxon>
        <taxon>Panicum sect. Hiantes</taxon>
    </lineage>
</organism>
<dbReference type="AlphaFoldDB" id="A0A8T0RYJ8"/>
<comment type="caution">
    <text evidence="1">The sequence shown here is derived from an EMBL/GenBank/DDBJ whole genome shotgun (WGS) entry which is preliminary data.</text>
</comment>
<proteinExistence type="predicted"/>
<evidence type="ECO:0000313" key="2">
    <source>
        <dbReference type="Proteomes" id="UP000823388"/>
    </source>
</evidence>
<accession>A0A8T0RYJ8</accession>
<dbReference type="Proteomes" id="UP000823388">
    <property type="component" value="Chromosome 5N"/>
</dbReference>
<sequence>MELAAVRIDNSRVPEDPSPALVETLEAAPDSMLVGAAAVDRGQSEENYVTSAPELMRSGPHPALEAEAEATTESAVISAPLSASTAPPPLDVAVERVGFNLLILAATEFADNGGATLICGSPLRPSPAVATPAPVISSGAAVELVTRDERDALGDVALELEEVTTRIGPAIPAITRDEPNPCTIATPMFRVLPDNLIIYSHTRQTWDPPPSPDAVAEFIDRITKKVDALVPVPAVNKRRKKTAGPVNMPRRSRRIAKLPPEFDRISTTTVCRKLGFTDDDGKISDEALERYLSFYRDHPSRDHIAALSALFGWVVPSEDELVRDLSTGFVC</sequence>
<keyword evidence="2" id="KW-1185">Reference proteome</keyword>
<gene>
    <name evidence="1" type="ORF">PVAP13_5NG393302</name>
</gene>
<name>A0A8T0RYJ8_PANVG</name>
<evidence type="ECO:0000313" key="1">
    <source>
        <dbReference type="EMBL" id="KAG2590105.1"/>
    </source>
</evidence>
<dbReference type="EMBL" id="CM029046">
    <property type="protein sequence ID" value="KAG2590105.1"/>
    <property type="molecule type" value="Genomic_DNA"/>
</dbReference>
<reference evidence="1" key="1">
    <citation type="submission" date="2020-05" db="EMBL/GenBank/DDBJ databases">
        <title>WGS assembly of Panicum virgatum.</title>
        <authorList>
            <person name="Lovell J.T."/>
            <person name="Jenkins J."/>
            <person name="Shu S."/>
            <person name="Juenger T.E."/>
            <person name="Schmutz J."/>
        </authorList>
    </citation>
    <scope>NUCLEOTIDE SEQUENCE</scope>
    <source>
        <strain evidence="1">AP13</strain>
    </source>
</reference>
<protein>
    <submittedName>
        <fullName evidence="1">Uncharacterized protein</fullName>
    </submittedName>
</protein>